<dbReference type="Proteomes" id="UP001149165">
    <property type="component" value="Unassembled WGS sequence"/>
</dbReference>
<name>A0A9W9GDV3_9EURO</name>
<sequence>MASSLFFVGEWALQTLYSNTVTYANRKDLFDTLLDAWSYYGIPKDYWSYKLLIDAGVITKARSLSLMPSTAREA</sequence>
<comment type="caution">
    <text evidence="1">The sequence shown here is derived from an EMBL/GenBank/DDBJ whole genome shotgun (WGS) entry which is preliminary data.</text>
</comment>
<evidence type="ECO:0000313" key="2">
    <source>
        <dbReference type="Proteomes" id="UP001149165"/>
    </source>
</evidence>
<organism evidence="1 2">
    <name type="scientific">Penicillium angulare</name>
    <dbReference type="NCBI Taxonomy" id="116970"/>
    <lineage>
        <taxon>Eukaryota</taxon>
        <taxon>Fungi</taxon>
        <taxon>Dikarya</taxon>
        <taxon>Ascomycota</taxon>
        <taxon>Pezizomycotina</taxon>
        <taxon>Eurotiomycetes</taxon>
        <taxon>Eurotiomycetidae</taxon>
        <taxon>Eurotiales</taxon>
        <taxon>Aspergillaceae</taxon>
        <taxon>Penicillium</taxon>
    </lineage>
</organism>
<dbReference type="GO" id="GO:0016787">
    <property type="term" value="F:hydrolase activity"/>
    <property type="evidence" value="ECO:0007669"/>
    <property type="project" value="UniProtKB-KW"/>
</dbReference>
<evidence type="ECO:0000313" key="1">
    <source>
        <dbReference type="EMBL" id="KAJ5116952.1"/>
    </source>
</evidence>
<proteinExistence type="predicted"/>
<gene>
    <name evidence="1" type="ORF">N7456_001300</name>
</gene>
<dbReference type="AlphaFoldDB" id="A0A9W9GDV3"/>
<accession>A0A9W9GDV3</accession>
<keyword evidence="2" id="KW-1185">Reference proteome</keyword>
<keyword evidence="1" id="KW-0378">Hydrolase</keyword>
<protein>
    <submittedName>
        <fullName evidence="1">Glycoside hydrolase</fullName>
    </submittedName>
</protein>
<reference evidence="1" key="2">
    <citation type="journal article" date="2023" name="IMA Fungus">
        <title>Comparative genomic study of the Penicillium genus elucidates a diverse pangenome and 15 lateral gene transfer events.</title>
        <authorList>
            <person name="Petersen C."/>
            <person name="Sorensen T."/>
            <person name="Nielsen M.R."/>
            <person name="Sondergaard T.E."/>
            <person name="Sorensen J.L."/>
            <person name="Fitzpatrick D.A."/>
            <person name="Frisvad J.C."/>
            <person name="Nielsen K.L."/>
        </authorList>
    </citation>
    <scope>NUCLEOTIDE SEQUENCE</scope>
    <source>
        <strain evidence="1">IBT 30069</strain>
    </source>
</reference>
<dbReference type="EMBL" id="JAPQKH010000001">
    <property type="protein sequence ID" value="KAJ5116952.1"/>
    <property type="molecule type" value="Genomic_DNA"/>
</dbReference>
<reference evidence="1" key="1">
    <citation type="submission" date="2022-11" db="EMBL/GenBank/DDBJ databases">
        <authorList>
            <person name="Petersen C."/>
        </authorList>
    </citation>
    <scope>NUCLEOTIDE SEQUENCE</scope>
    <source>
        <strain evidence="1">IBT 30069</strain>
    </source>
</reference>